<sequence length="103" mass="11644">MHEQLQQDLQTLLDKYPKMAIQLSFAGTDTAGHIVLSSPDLGFTPTHQGMTRNPHFQGKEQDNDHYLKFEAALLHHKVALISAQCNQELRLVIDAEFEPGTFE</sequence>
<dbReference type="STRING" id="299255.SAMN02745129_2562"/>
<organism evidence="1 2">
    <name type="scientific">Ferrimonas marina</name>
    <dbReference type="NCBI Taxonomy" id="299255"/>
    <lineage>
        <taxon>Bacteria</taxon>
        <taxon>Pseudomonadati</taxon>
        <taxon>Pseudomonadota</taxon>
        <taxon>Gammaproteobacteria</taxon>
        <taxon>Alteromonadales</taxon>
        <taxon>Ferrimonadaceae</taxon>
        <taxon>Ferrimonas</taxon>
    </lineage>
</organism>
<keyword evidence="2" id="KW-1185">Reference proteome</keyword>
<evidence type="ECO:0000313" key="1">
    <source>
        <dbReference type="EMBL" id="SHH62116.1"/>
    </source>
</evidence>
<proteinExistence type="predicted"/>
<name>A0A1M5UH13_9GAMM</name>
<protein>
    <submittedName>
        <fullName evidence="1">Uncharacterized protein</fullName>
    </submittedName>
</protein>
<gene>
    <name evidence="1" type="ORF">SAMN02745129_2562</name>
</gene>
<reference evidence="1 2" key="1">
    <citation type="submission" date="2016-11" db="EMBL/GenBank/DDBJ databases">
        <authorList>
            <person name="Jaros S."/>
            <person name="Januszkiewicz K."/>
            <person name="Wedrychowicz H."/>
        </authorList>
    </citation>
    <scope>NUCLEOTIDE SEQUENCE [LARGE SCALE GENOMIC DNA]</scope>
    <source>
        <strain evidence="1 2">DSM 16917</strain>
    </source>
</reference>
<dbReference type="RefSeq" id="WP_067655168.1">
    <property type="nucleotide sequence ID" value="NZ_FQXG01000003.1"/>
</dbReference>
<dbReference type="AlphaFoldDB" id="A0A1M5UH13"/>
<accession>A0A1M5UH13</accession>
<evidence type="ECO:0000313" key="2">
    <source>
        <dbReference type="Proteomes" id="UP000184268"/>
    </source>
</evidence>
<dbReference type="Proteomes" id="UP000184268">
    <property type="component" value="Unassembled WGS sequence"/>
</dbReference>
<dbReference type="EMBL" id="FQXG01000003">
    <property type="protein sequence ID" value="SHH62116.1"/>
    <property type="molecule type" value="Genomic_DNA"/>
</dbReference>